<feature type="compositionally biased region" description="Polar residues" evidence="1">
    <location>
        <begin position="1"/>
        <end position="20"/>
    </location>
</feature>
<evidence type="ECO:0000313" key="2">
    <source>
        <dbReference type="EMBL" id="CAA9357762.1"/>
    </source>
</evidence>
<feature type="non-terminal residue" evidence="2">
    <location>
        <position position="1"/>
    </location>
</feature>
<gene>
    <name evidence="2" type="ORF">AVDCRST_MAG89-3541</name>
</gene>
<proteinExistence type="predicted"/>
<feature type="non-terminal residue" evidence="2">
    <location>
        <position position="58"/>
    </location>
</feature>
<name>A0A6J4MER4_9BACT</name>
<dbReference type="AlphaFoldDB" id="A0A6J4MER4"/>
<evidence type="ECO:0000256" key="1">
    <source>
        <dbReference type="SAM" id="MobiDB-lite"/>
    </source>
</evidence>
<protein>
    <submittedName>
        <fullName evidence="2">Uncharacterized protein</fullName>
    </submittedName>
</protein>
<accession>A0A6J4MER4</accession>
<sequence>WPHASPWSTCSATGPSTSPNAPHIRSWPTATKRARRSPTESWTRAPAPWVRRSLRRAG</sequence>
<dbReference type="EMBL" id="CADCTV010000738">
    <property type="protein sequence ID" value="CAA9357762.1"/>
    <property type="molecule type" value="Genomic_DNA"/>
</dbReference>
<reference evidence="2" key="1">
    <citation type="submission" date="2020-02" db="EMBL/GenBank/DDBJ databases">
        <authorList>
            <person name="Meier V. D."/>
        </authorList>
    </citation>
    <scope>NUCLEOTIDE SEQUENCE</scope>
    <source>
        <strain evidence="2">AVDCRST_MAG89</strain>
    </source>
</reference>
<organism evidence="2">
    <name type="scientific">uncultured Gemmatimonadota bacterium</name>
    <dbReference type="NCBI Taxonomy" id="203437"/>
    <lineage>
        <taxon>Bacteria</taxon>
        <taxon>Pseudomonadati</taxon>
        <taxon>Gemmatimonadota</taxon>
        <taxon>environmental samples</taxon>
    </lineage>
</organism>
<feature type="region of interest" description="Disordered" evidence="1">
    <location>
        <begin position="1"/>
        <end position="58"/>
    </location>
</feature>